<dbReference type="InterPro" id="IPR036144">
    <property type="entry name" value="RibA-like_sf"/>
</dbReference>
<dbReference type="AlphaFoldDB" id="A0A1B1TG59"/>
<feature type="binding site" evidence="9">
    <location>
        <begin position="54"/>
        <end position="58"/>
    </location>
    <ligand>
        <name>GTP</name>
        <dbReference type="ChEBI" id="CHEBI:37565"/>
    </ligand>
</feature>
<evidence type="ECO:0000256" key="1">
    <source>
        <dbReference type="ARBA" id="ARBA00004853"/>
    </source>
</evidence>
<dbReference type="SUPFAM" id="SSF142695">
    <property type="entry name" value="RibA-like"/>
    <property type="match status" value="1"/>
</dbReference>
<feature type="domain" description="GTP cyclohydrolase II" evidence="10">
    <location>
        <begin position="13"/>
        <end position="174"/>
    </location>
</feature>
<dbReference type="NCBIfam" id="NF001591">
    <property type="entry name" value="PRK00393.1"/>
    <property type="match status" value="1"/>
</dbReference>
<feature type="binding site" evidence="9">
    <location>
        <position position="159"/>
    </location>
    <ligand>
        <name>GTP</name>
        <dbReference type="ChEBI" id="CHEBI:37565"/>
    </ligand>
</feature>
<dbReference type="GO" id="GO:0008270">
    <property type="term" value="F:zinc ion binding"/>
    <property type="evidence" value="ECO:0007669"/>
    <property type="project" value="UniProtKB-UniRule"/>
</dbReference>
<feature type="binding site" evidence="9">
    <location>
        <position position="59"/>
    </location>
    <ligand>
        <name>Zn(2+)</name>
        <dbReference type="ChEBI" id="CHEBI:29105"/>
        <note>catalytic</note>
    </ligand>
</feature>
<evidence type="ECO:0000256" key="2">
    <source>
        <dbReference type="ARBA" id="ARBA00022619"/>
    </source>
</evidence>
<comment type="catalytic activity">
    <reaction evidence="8 9">
        <text>GTP + 4 H2O = 2,5-diamino-6-hydroxy-4-(5-phosphoribosylamino)-pyrimidine + formate + 2 phosphate + 3 H(+)</text>
        <dbReference type="Rhea" id="RHEA:23704"/>
        <dbReference type="ChEBI" id="CHEBI:15377"/>
        <dbReference type="ChEBI" id="CHEBI:15378"/>
        <dbReference type="ChEBI" id="CHEBI:15740"/>
        <dbReference type="ChEBI" id="CHEBI:37565"/>
        <dbReference type="ChEBI" id="CHEBI:43474"/>
        <dbReference type="ChEBI" id="CHEBI:58614"/>
        <dbReference type="EC" id="3.5.4.25"/>
    </reaction>
</comment>
<organism evidence="11">
    <name type="scientific">uncultured Poseidoniia archaeon</name>
    <dbReference type="NCBI Taxonomy" id="1697135"/>
    <lineage>
        <taxon>Archaea</taxon>
        <taxon>Methanobacteriati</taxon>
        <taxon>Thermoplasmatota</taxon>
        <taxon>Candidatus Poseidoniia</taxon>
        <taxon>environmental samples</taxon>
    </lineage>
</organism>
<comment type="similarity">
    <text evidence="9">Belongs to the GTP cyclohydrolase II family.</text>
</comment>
<dbReference type="GO" id="GO:0003935">
    <property type="term" value="F:GTP cyclohydrolase II activity"/>
    <property type="evidence" value="ECO:0007669"/>
    <property type="project" value="UniProtKB-UniRule"/>
</dbReference>
<comment type="cofactor">
    <cofactor evidence="9">
        <name>Zn(2+)</name>
        <dbReference type="ChEBI" id="CHEBI:29105"/>
    </cofactor>
    <text evidence="9">Binds 1 zinc ion per subunit.</text>
</comment>
<evidence type="ECO:0000256" key="6">
    <source>
        <dbReference type="ARBA" id="ARBA00022833"/>
    </source>
</evidence>
<feature type="binding site" evidence="9">
    <location>
        <position position="119"/>
    </location>
    <ligand>
        <name>GTP</name>
        <dbReference type="ChEBI" id="CHEBI:37565"/>
    </ligand>
</feature>
<keyword evidence="5 9" id="KW-0378">Hydrolase</keyword>
<dbReference type="GO" id="GO:0009231">
    <property type="term" value="P:riboflavin biosynthetic process"/>
    <property type="evidence" value="ECO:0007669"/>
    <property type="project" value="UniProtKB-UniRule"/>
</dbReference>
<dbReference type="Gene3D" id="3.40.50.10990">
    <property type="entry name" value="GTP cyclohydrolase II"/>
    <property type="match status" value="1"/>
</dbReference>
<feature type="binding site" evidence="9">
    <location>
        <position position="75"/>
    </location>
    <ligand>
        <name>GTP</name>
        <dbReference type="ChEBI" id="CHEBI:37565"/>
    </ligand>
</feature>
<keyword evidence="4 9" id="KW-0547">Nucleotide-binding</keyword>
<evidence type="ECO:0000313" key="11">
    <source>
        <dbReference type="EMBL" id="ANV81252.1"/>
    </source>
</evidence>
<name>A0A1B1TG59_9ARCH</name>
<dbReference type="Pfam" id="PF00925">
    <property type="entry name" value="GTP_cyclohydro2"/>
    <property type="match status" value="1"/>
</dbReference>
<proteinExistence type="inferred from homology"/>
<accession>A0A1B1TG59</accession>
<evidence type="ECO:0000256" key="5">
    <source>
        <dbReference type="ARBA" id="ARBA00022801"/>
    </source>
</evidence>
<dbReference type="UniPathway" id="UPA00275">
    <property type="reaction ID" value="UER00400"/>
</dbReference>
<feature type="active site" description="Nucleophile" evidence="9">
    <location>
        <position position="133"/>
    </location>
</feature>
<dbReference type="EMBL" id="KP211932">
    <property type="protein sequence ID" value="ANV81252.1"/>
    <property type="molecule type" value="Genomic_DNA"/>
</dbReference>
<dbReference type="EC" id="3.5.4.25" evidence="9"/>
<evidence type="ECO:0000256" key="9">
    <source>
        <dbReference type="HAMAP-Rule" id="MF_00179"/>
    </source>
</evidence>
<feature type="active site" description="Proton acceptor" evidence="9">
    <location>
        <position position="131"/>
    </location>
</feature>
<dbReference type="CDD" id="cd00641">
    <property type="entry name" value="GTP_cyclohydro2"/>
    <property type="match status" value="1"/>
</dbReference>
<keyword evidence="3 9" id="KW-0479">Metal-binding</keyword>
<dbReference type="GO" id="GO:0005525">
    <property type="term" value="F:GTP binding"/>
    <property type="evidence" value="ECO:0007669"/>
    <property type="project" value="UniProtKB-KW"/>
</dbReference>
<gene>
    <name evidence="9" type="primary">ribA</name>
</gene>
<dbReference type="GO" id="GO:0005829">
    <property type="term" value="C:cytosol"/>
    <property type="evidence" value="ECO:0007669"/>
    <property type="project" value="TreeGrafter"/>
</dbReference>
<protein>
    <recommendedName>
        <fullName evidence="9">GTP cyclohydrolase-2</fullName>
        <ecNumber evidence="9">3.5.4.25</ecNumber>
    </recommendedName>
    <alternativeName>
        <fullName evidence="9">GTP cyclohydrolase II</fullName>
    </alternativeName>
</protein>
<sequence length="205" mass="23005">MESRTIDPMKIEADAYLPTEFGNFRVRVMVDEKGFEHAVFSVGLDDTDRVPLVRIHSECLTGDAFTSLKCDCGPQLKLAMQKIQEDGCGAILYMRQEGRGIGLKEKIKAYALQDRGYDTLDANTALNHPADAREYSFCAEMLHKVGVNKVNLMTNNPLKINGLRENGIMVVSRIEHIEGRGVLNQNYLATKAKRMGHILPFVFNE</sequence>
<feature type="binding site" evidence="9">
    <location>
        <position position="72"/>
    </location>
    <ligand>
        <name>Zn(2+)</name>
        <dbReference type="ChEBI" id="CHEBI:29105"/>
        <note>catalytic</note>
    </ligand>
</feature>
<comment type="pathway">
    <text evidence="1 9">Cofactor biosynthesis; riboflavin biosynthesis; 5-amino-6-(D-ribitylamino)uracil from GTP: step 1/4.</text>
</comment>
<feature type="binding site" evidence="9">
    <location>
        <position position="70"/>
    </location>
    <ligand>
        <name>Zn(2+)</name>
        <dbReference type="ChEBI" id="CHEBI:29105"/>
        <note>catalytic</note>
    </ligand>
</feature>
<dbReference type="InterPro" id="IPR032677">
    <property type="entry name" value="GTP_cyclohydro_II"/>
</dbReference>
<dbReference type="FunFam" id="3.40.50.10990:FF:000002">
    <property type="entry name" value="GTP cyclohydrolase-2"/>
    <property type="match status" value="1"/>
</dbReference>
<evidence type="ECO:0000259" key="10">
    <source>
        <dbReference type="Pfam" id="PF00925"/>
    </source>
</evidence>
<feature type="binding site" evidence="9">
    <location>
        <position position="154"/>
    </location>
    <ligand>
        <name>GTP</name>
        <dbReference type="ChEBI" id="CHEBI:37565"/>
    </ligand>
</feature>
<dbReference type="PANTHER" id="PTHR21327:SF18">
    <property type="entry name" value="3,4-DIHYDROXY-2-BUTANONE 4-PHOSPHATE SYNTHASE"/>
    <property type="match status" value="1"/>
</dbReference>
<dbReference type="HAMAP" id="MF_00179">
    <property type="entry name" value="RibA"/>
    <property type="match status" value="1"/>
</dbReference>
<feature type="binding site" evidence="9">
    <location>
        <begin position="97"/>
        <end position="99"/>
    </location>
    <ligand>
        <name>GTP</name>
        <dbReference type="ChEBI" id="CHEBI:37565"/>
    </ligand>
</feature>
<keyword evidence="7 9" id="KW-0342">GTP-binding</keyword>
<reference evidence="11" key="2">
    <citation type="journal article" date="2015" name="ISME J.">
        <title>A new class of marine Euryarchaeota group II from the Mediterranean deep chlorophyll maximum.</title>
        <authorList>
            <person name="Martin-Cuadrado A.B."/>
            <person name="Garcia-Heredia I."/>
            <person name="Molto A.G."/>
            <person name="Lopez-Ubeda R."/>
            <person name="Kimes N."/>
            <person name="Lopez-Garcia P."/>
            <person name="Moreira D."/>
            <person name="Rodriguez-Valera F."/>
        </authorList>
    </citation>
    <scope>NUCLEOTIDE SEQUENCE</scope>
</reference>
<dbReference type="PANTHER" id="PTHR21327">
    <property type="entry name" value="GTP CYCLOHYDROLASE II-RELATED"/>
    <property type="match status" value="1"/>
</dbReference>
<dbReference type="NCBIfam" id="TIGR00505">
    <property type="entry name" value="ribA"/>
    <property type="match status" value="1"/>
</dbReference>
<reference evidence="11" key="1">
    <citation type="submission" date="2014-11" db="EMBL/GenBank/DDBJ databases">
        <authorList>
            <person name="Zhu J."/>
            <person name="Qi W."/>
            <person name="Song R."/>
        </authorList>
    </citation>
    <scope>NUCLEOTIDE SEQUENCE</scope>
</reference>
<keyword evidence="6 9" id="KW-0862">Zinc</keyword>
<evidence type="ECO:0000256" key="7">
    <source>
        <dbReference type="ARBA" id="ARBA00023134"/>
    </source>
</evidence>
<dbReference type="InterPro" id="IPR000926">
    <property type="entry name" value="RibA"/>
</dbReference>
<evidence type="ECO:0000256" key="4">
    <source>
        <dbReference type="ARBA" id="ARBA00022741"/>
    </source>
</evidence>
<evidence type="ECO:0000256" key="3">
    <source>
        <dbReference type="ARBA" id="ARBA00022723"/>
    </source>
</evidence>
<evidence type="ECO:0000256" key="8">
    <source>
        <dbReference type="ARBA" id="ARBA00049295"/>
    </source>
</evidence>
<keyword evidence="2 9" id="KW-0686">Riboflavin biosynthesis</keyword>
<comment type="function">
    <text evidence="9">Catalyzes the conversion of GTP to 2,5-diamino-6-ribosylamino-4(3H)-pyrimidinone 5'-phosphate (DARP), formate and pyrophosphate.</text>
</comment>